<dbReference type="KEGG" id="dqu:106741735"/>
<dbReference type="AlphaFoldDB" id="A0A6P3WUF7"/>
<dbReference type="InterPro" id="IPR045696">
    <property type="entry name" value="Ubox5_N"/>
</dbReference>
<dbReference type="PANTHER" id="PTHR13492:SF2">
    <property type="entry name" value="RING FINGER PROTEIN 37"/>
    <property type="match status" value="1"/>
</dbReference>
<dbReference type="GO" id="GO:0005634">
    <property type="term" value="C:nucleus"/>
    <property type="evidence" value="ECO:0007669"/>
    <property type="project" value="TreeGrafter"/>
</dbReference>
<dbReference type="Proteomes" id="UP000515204">
    <property type="component" value="Unplaced"/>
</dbReference>
<gene>
    <name evidence="4" type="primary">LOC106741735</name>
</gene>
<dbReference type="Pfam" id="PF04564">
    <property type="entry name" value="U-box"/>
    <property type="match status" value="1"/>
</dbReference>
<dbReference type="PROSITE" id="PS50966">
    <property type="entry name" value="ZF_SWIM"/>
    <property type="match status" value="1"/>
</dbReference>
<dbReference type="GO" id="GO:0031625">
    <property type="term" value="F:ubiquitin protein ligase binding"/>
    <property type="evidence" value="ECO:0007669"/>
    <property type="project" value="TreeGrafter"/>
</dbReference>
<dbReference type="InterPro" id="IPR039925">
    <property type="entry name" value="RNF37_RING-Ubox"/>
</dbReference>
<dbReference type="InterPro" id="IPR003613">
    <property type="entry name" value="Ubox_domain"/>
</dbReference>
<dbReference type="SUPFAM" id="SSF57850">
    <property type="entry name" value="RING/U-box"/>
    <property type="match status" value="1"/>
</dbReference>
<dbReference type="InterPro" id="IPR007527">
    <property type="entry name" value="Znf_SWIM"/>
</dbReference>
<dbReference type="Gene3D" id="3.30.40.10">
    <property type="entry name" value="Zinc/RING finger domain, C3HC4 (zinc finger)"/>
    <property type="match status" value="1"/>
</dbReference>
<dbReference type="InterPro" id="IPR039847">
    <property type="entry name" value="Ubox5"/>
</dbReference>
<keyword evidence="1" id="KW-0479">Metal-binding</keyword>
<dbReference type="GeneID" id="106741735"/>
<organism evidence="3 4">
    <name type="scientific">Dinoponera quadriceps</name>
    <name type="common">South American ant</name>
    <dbReference type="NCBI Taxonomy" id="609295"/>
    <lineage>
        <taxon>Eukaryota</taxon>
        <taxon>Metazoa</taxon>
        <taxon>Ecdysozoa</taxon>
        <taxon>Arthropoda</taxon>
        <taxon>Hexapoda</taxon>
        <taxon>Insecta</taxon>
        <taxon>Pterygota</taxon>
        <taxon>Neoptera</taxon>
        <taxon>Endopterygota</taxon>
        <taxon>Hymenoptera</taxon>
        <taxon>Apocrita</taxon>
        <taxon>Aculeata</taxon>
        <taxon>Formicoidea</taxon>
        <taxon>Formicidae</taxon>
        <taxon>Ponerinae</taxon>
        <taxon>Ponerini</taxon>
        <taxon>Dinoponera</taxon>
    </lineage>
</organism>
<dbReference type="GO" id="GO:0000209">
    <property type="term" value="P:protein polyubiquitination"/>
    <property type="evidence" value="ECO:0007669"/>
    <property type="project" value="TreeGrafter"/>
</dbReference>
<sequence length="500" mass="56555">MLFNFCDPRLRPEIKCSSISTEGYEVTNLISDSCKGFLAYSCIKPPIHIDITFLCNIRINHILIWPSVGSQKSSGFQLYSRNTNDENTPYILLSNGYLSHCDAGLLFHPADIDVKEIPVPKNFLKRYIKRSMQYLSAYTHDLRITICKTENSVPALGKIEVWGTVSPRCGKDVVASVYTLWSKCQTILASSVTECKNSASSASITDNVTSNRRESTATFEIPEHFLDPITWEIMTQPITLPSGKIIDQTTLEKHEQNEAVWGRPVSDPFTGISFNEHRRPIMATALKLRIDKFLLENSNLDEIKNMPRVLGRASSSVVMRDRRIIEIPRGMLDKNPLKRTNEDAKLNAHKQIADNDSQRTKRYCHQLPAVVTCPKRTTANVYSMPRQVARNLIASSSANNSISRNNDNKPEVLPIDINISDNRVNLLSNIKRFNTSEKIELHNISDNCGCCSNSILYRLPCKHVICRKVLLSIENSQCNSCGLSYRSNDVERIHESFLSR</sequence>
<dbReference type="RefSeq" id="XP_014469497.1">
    <property type="nucleotide sequence ID" value="XM_014614011.1"/>
</dbReference>
<evidence type="ECO:0000259" key="2">
    <source>
        <dbReference type="PROSITE" id="PS50966"/>
    </source>
</evidence>
<dbReference type="PANTHER" id="PTHR13492">
    <property type="entry name" value="RING FINGER PROTEIN 37"/>
    <property type="match status" value="1"/>
</dbReference>
<dbReference type="GO" id="GO:0008270">
    <property type="term" value="F:zinc ion binding"/>
    <property type="evidence" value="ECO:0007669"/>
    <property type="project" value="UniProtKB-KW"/>
</dbReference>
<dbReference type="InterPro" id="IPR013083">
    <property type="entry name" value="Znf_RING/FYVE/PHD"/>
</dbReference>
<evidence type="ECO:0000313" key="3">
    <source>
        <dbReference type="Proteomes" id="UP000515204"/>
    </source>
</evidence>
<accession>A0A6P3WUF7</accession>
<dbReference type="OrthoDB" id="20295at2759"/>
<evidence type="ECO:0000256" key="1">
    <source>
        <dbReference type="PROSITE-ProRule" id="PRU00325"/>
    </source>
</evidence>
<keyword evidence="3" id="KW-1185">Reference proteome</keyword>
<keyword evidence="1" id="KW-0863">Zinc-finger</keyword>
<evidence type="ECO:0000313" key="4">
    <source>
        <dbReference type="RefSeq" id="XP_014469497.1"/>
    </source>
</evidence>
<keyword evidence="1" id="KW-0862">Zinc</keyword>
<name>A0A6P3WUF7_DINQU</name>
<protein>
    <submittedName>
        <fullName evidence="4">RING finger protein 37</fullName>
    </submittedName>
</protein>
<feature type="domain" description="SWIM-type" evidence="2">
    <location>
        <begin position="433"/>
        <end position="472"/>
    </location>
</feature>
<dbReference type="CDD" id="cd16660">
    <property type="entry name" value="RING-Ubox_RNF37"/>
    <property type="match status" value="1"/>
</dbReference>
<proteinExistence type="predicted"/>
<dbReference type="Pfam" id="PF19318">
    <property type="entry name" value="DUF5918"/>
    <property type="match status" value="2"/>
</dbReference>
<dbReference type="SMART" id="SM00504">
    <property type="entry name" value="Ubox"/>
    <property type="match status" value="1"/>
</dbReference>
<dbReference type="GO" id="GO:0034450">
    <property type="term" value="F:ubiquitin-ubiquitin ligase activity"/>
    <property type="evidence" value="ECO:0007669"/>
    <property type="project" value="TreeGrafter"/>
</dbReference>
<reference evidence="4" key="1">
    <citation type="submission" date="2025-08" db="UniProtKB">
        <authorList>
            <consortium name="RefSeq"/>
        </authorList>
    </citation>
    <scope>IDENTIFICATION</scope>
</reference>